<dbReference type="SMART" id="SM00420">
    <property type="entry name" value="HTH_DEOR"/>
    <property type="match status" value="1"/>
</dbReference>
<dbReference type="InterPro" id="IPR014036">
    <property type="entry name" value="DeoR-like_C"/>
</dbReference>
<dbReference type="InterPro" id="IPR037171">
    <property type="entry name" value="NagB/RpiA_transferase-like"/>
</dbReference>
<dbReference type="Gene3D" id="1.10.10.10">
    <property type="entry name" value="Winged helix-like DNA-binding domain superfamily/Winged helix DNA-binding domain"/>
    <property type="match status" value="1"/>
</dbReference>
<keyword evidence="3" id="KW-0804">Transcription</keyword>
<dbReference type="EMBL" id="RFFM01000002">
    <property type="protein sequence ID" value="RMH89678.1"/>
    <property type="molecule type" value="Genomic_DNA"/>
</dbReference>
<dbReference type="SUPFAM" id="SSF46785">
    <property type="entry name" value="Winged helix' DNA-binding domain"/>
    <property type="match status" value="1"/>
</dbReference>
<reference evidence="5 6" key="1">
    <citation type="submission" date="2018-10" db="EMBL/GenBank/DDBJ databases">
        <title>Pseudomonas zhaodongensis NEAU-ST5-21(T) genome.</title>
        <authorList>
            <person name="Peng J."/>
            <person name="Liu Z.-P."/>
        </authorList>
    </citation>
    <scope>NUCLEOTIDE SEQUENCE [LARGE SCALE GENOMIC DNA]</scope>
    <source>
        <strain evidence="5 6">NEAU-ST5-21</strain>
    </source>
</reference>
<keyword evidence="6" id="KW-1185">Reference proteome</keyword>
<evidence type="ECO:0000256" key="3">
    <source>
        <dbReference type="ARBA" id="ARBA00023163"/>
    </source>
</evidence>
<dbReference type="InterPro" id="IPR050313">
    <property type="entry name" value="Carb_Metab_HTH_regulators"/>
</dbReference>
<keyword evidence="2" id="KW-0238">DNA-binding</keyword>
<dbReference type="GO" id="GO:0003677">
    <property type="term" value="F:DNA binding"/>
    <property type="evidence" value="ECO:0007669"/>
    <property type="project" value="UniProtKB-KW"/>
</dbReference>
<dbReference type="InterPro" id="IPR036388">
    <property type="entry name" value="WH-like_DNA-bd_sf"/>
</dbReference>
<dbReference type="Pfam" id="PF08220">
    <property type="entry name" value="HTH_DeoR"/>
    <property type="match status" value="1"/>
</dbReference>
<evidence type="ECO:0000259" key="4">
    <source>
        <dbReference type="PROSITE" id="PS51000"/>
    </source>
</evidence>
<comment type="caution">
    <text evidence="5">The sequence shown here is derived from an EMBL/GenBank/DDBJ whole genome shotgun (WGS) entry which is preliminary data.</text>
</comment>
<evidence type="ECO:0000256" key="1">
    <source>
        <dbReference type="ARBA" id="ARBA00023015"/>
    </source>
</evidence>
<dbReference type="Gene3D" id="3.40.50.1360">
    <property type="match status" value="1"/>
</dbReference>
<evidence type="ECO:0000313" key="6">
    <source>
        <dbReference type="Proteomes" id="UP000269774"/>
    </source>
</evidence>
<dbReference type="InterPro" id="IPR018356">
    <property type="entry name" value="Tscrpt_reg_HTH_DeoR_CS"/>
</dbReference>
<dbReference type="SMART" id="SM01134">
    <property type="entry name" value="DeoRC"/>
    <property type="match status" value="1"/>
</dbReference>
<dbReference type="SUPFAM" id="SSF100950">
    <property type="entry name" value="NagB/RpiA/CoA transferase-like"/>
    <property type="match status" value="1"/>
</dbReference>
<dbReference type="PANTHER" id="PTHR30363:SF44">
    <property type="entry name" value="AGA OPERON TRANSCRIPTIONAL REPRESSOR-RELATED"/>
    <property type="match status" value="1"/>
</dbReference>
<organism evidence="5 6">
    <name type="scientific">Stutzerimonas zhaodongensis</name>
    <dbReference type="NCBI Taxonomy" id="1176257"/>
    <lineage>
        <taxon>Bacteria</taxon>
        <taxon>Pseudomonadati</taxon>
        <taxon>Pseudomonadota</taxon>
        <taxon>Gammaproteobacteria</taxon>
        <taxon>Pseudomonadales</taxon>
        <taxon>Pseudomonadaceae</taxon>
        <taxon>Stutzerimonas</taxon>
    </lineage>
</organism>
<dbReference type="GO" id="GO:0003700">
    <property type="term" value="F:DNA-binding transcription factor activity"/>
    <property type="evidence" value="ECO:0007669"/>
    <property type="project" value="InterPro"/>
</dbReference>
<dbReference type="InterPro" id="IPR001034">
    <property type="entry name" value="DeoR_HTH"/>
</dbReference>
<dbReference type="Proteomes" id="UP000269774">
    <property type="component" value="Unassembled WGS sequence"/>
</dbReference>
<name>A0A3M2HKY5_9GAMM</name>
<proteinExistence type="predicted"/>
<gene>
    <name evidence="5" type="ORF">EA797_08950</name>
</gene>
<dbReference type="PROSITE" id="PS00894">
    <property type="entry name" value="HTH_DEOR_1"/>
    <property type="match status" value="1"/>
</dbReference>
<keyword evidence="1" id="KW-0805">Transcription regulation</keyword>
<dbReference type="PANTHER" id="PTHR30363">
    <property type="entry name" value="HTH-TYPE TRANSCRIPTIONAL REGULATOR SRLR-RELATED"/>
    <property type="match status" value="1"/>
</dbReference>
<protein>
    <submittedName>
        <fullName evidence="5">DeoR/GlpR transcriptional regulator</fullName>
    </submittedName>
</protein>
<evidence type="ECO:0000256" key="2">
    <source>
        <dbReference type="ARBA" id="ARBA00023125"/>
    </source>
</evidence>
<sequence>MQIPAETSTLPSLRRQKILLLLERDGRVMASELSHRFGVSEDTIRRDLNELASADLLHRVHGGALPRSSDSGKDYLTRAQQPGAIKQALARRAAAHVRDGQVVLFDSGTTTLHIARALPLDINITAITNSPEVAIALGRFERVRVILVGGELSPHAMAITGPQAVAMLQGVHADLCFLGICGLHSEVGITVSNFEEVATKRTMIQHSGQVIAAVAADKLGTVENFVVTPAVGIHLLITEADAPDDALAQMRAQGIEVERAG</sequence>
<accession>A0A3M2HKY5</accession>
<dbReference type="PROSITE" id="PS51000">
    <property type="entry name" value="HTH_DEOR_2"/>
    <property type="match status" value="1"/>
</dbReference>
<dbReference type="RefSeq" id="WP_122164875.1">
    <property type="nucleotide sequence ID" value="NZ_JAMOIB010000005.1"/>
</dbReference>
<dbReference type="AlphaFoldDB" id="A0A3M2HKY5"/>
<dbReference type="OrthoDB" id="9814815at2"/>
<dbReference type="Pfam" id="PF00455">
    <property type="entry name" value="DeoRC"/>
    <property type="match status" value="1"/>
</dbReference>
<dbReference type="InterPro" id="IPR036390">
    <property type="entry name" value="WH_DNA-bd_sf"/>
</dbReference>
<dbReference type="PRINTS" id="PR00037">
    <property type="entry name" value="HTHLACR"/>
</dbReference>
<evidence type="ECO:0000313" key="5">
    <source>
        <dbReference type="EMBL" id="RMH89678.1"/>
    </source>
</evidence>
<feature type="domain" description="HTH deoR-type" evidence="4">
    <location>
        <begin position="11"/>
        <end position="66"/>
    </location>
</feature>